<keyword evidence="2" id="KW-0378">Hydrolase</keyword>
<dbReference type="InterPro" id="IPR017853">
    <property type="entry name" value="GH"/>
</dbReference>
<dbReference type="HOGENOM" id="CLU_1367056_0_0_1"/>
<dbReference type="RefSeq" id="XP_002485780.1">
    <property type="nucleotide sequence ID" value="XM_002485735.1"/>
</dbReference>
<dbReference type="InterPro" id="IPR001360">
    <property type="entry name" value="Glyco_hydro_1"/>
</dbReference>
<evidence type="ECO:0000256" key="4">
    <source>
        <dbReference type="RuleBase" id="RU003690"/>
    </source>
</evidence>
<evidence type="ECO:0000313" key="5">
    <source>
        <dbReference type="EMBL" id="EED13542.1"/>
    </source>
</evidence>
<dbReference type="InParanoid" id="B8MM30"/>
<dbReference type="EMBL" id="EQ962658">
    <property type="protein sequence ID" value="EED13542.1"/>
    <property type="molecule type" value="Genomic_DNA"/>
</dbReference>
<evidence type="ECO:0000256" key="3">
    <source>
        <dbReference type="ARBA" id="ARBA00023295"/>
    </source>
</evidence>
<gene>
    <name evidence="5" type="ORF">TSTA_097980</name>
</gene>
<organism evidence="5 6">
    <name type="scientific">Talaromyces stipitatus (strain ATCC 10500 / CBS 375.48 / QM 6759 / NRRL 1006)</name>
    <name type="common">Penicillium stipitatum</name>
    <dbReference type="NCBI Taxonomy" id="441959"/>
    <lineage>
        <taxon>Eukaryota</taxon>
        <taxon>Fungi</taxon>
        <taxon>Dikarya</taxon>
        <taxon>Ascomycota</taxon>
        <taxon>Pezizomycotina</taxon>
        <taxon>Eurotiomycetes</taxon>
        <taxon>Eurotiomycetidae</taxon>
        <taxon>Eurotiales</taxon>
        <taxon>Trichocomaceae</taxon>
        <taxon>Talaromyces</taxon>
        <taxon>Talaromyces sect. Talaromyces</taxon>
    </lineage>
</organism>
<dbReference type="GeneID" id="8108437"/>
<proteinExistence type="inferred from homology"/>
<protein>
    <submittedName>
        <fullName evidence="5">Beta-glucosidase, putative</fullName>
    </submittedName>
</protein>
<accession>B8MM30</accession>
<dbReference type="AlphaFoldDB" id="B8MM30"/>
<dbReference type="Gene3D" id="3.20.20.80">
    <property type="entry name" value="Glycosidases"/>
    <property type="match status" value="1"/>
</dbReference>
<sequence length="200" mass="22522">MARSSIRRNSRLILNALQGFASPVSVIVSRNGLHFEPYIISIFGNHSGVLAPGRSTPTGGDSRTERWQVGHTIILSHAAVVQIYTTEFQQSQTGEISIVLNGQFYEPWDLNSDMHIEAAQRRLEFYIGWFGDPIFLGQDCPESMKSRLGDRLPRFTTEELELLCKNWAGIWNALASGCACWFPQAVELGLETLPRAYRYN</sequence>
<keyword evidence="3" id="KW-0326">Glycosidase</keyword>
<dbReference type="PANTHER" id="PTHR10353:SF36">
    <property type="entry name" value="LP05116P"/>
    <property type="match status" value="1"/>
</dbReference>
<evidence type="ECO:0000256" key="2">
    <source>
        <dbReference type="ARBA" id="ARBA00022801"/>
    </source>
</evidence>
<dbReference type="PANTHER" id="PTHR10353">
    <property type="entry name" value="GLYCOSYL HYDROLASE"/>
    <property type="match status" value="1"/>
</dbReference>
<dbReference type="VEuPathDB" id="FungiDB:TSTA_097980"/>
<dbReference type="GO" id="GO:0005975">
    <property type="term" value="P:carbohydrate metabolic process"/>
    <property type="evidence" value="ECO:0007669"/>
    <property type="project" value="InterPro"/>
</dbReference>
<dbReference type="STRING" id="441959.B8MM30"/>
<dbReference type="PhylomeDB" id="B8MM30"/>
<dbReference type="SUPFAM" id="SSF51445">
    <property type="entry name" value="(Trans)glycosidases"/>
    <property type="match status" value="1"/>
</dbReference>
<reference evidence="6" key="1">
    <citation type="journal article" date="2015" name="Genome Announc.">
        <title>Genome sequence of the AIDS-associated pathogen Penicillium marneffei (ATCC18224) and its near taxonomic relative Talaromyces stipitatus (ATCC10500).</title>
        <authorList>
            <person name="Nierman W.C."/>
            <person name="Fedorova-Abrams N.D."/>
            <person name="Andrianopoulos A."/>
        </authorList>
    </citation>
    <scope>NUCLEOTIDE SEQUENCE [LARGE SCALE GENOMIC DNA]</scope>
    <source>
        <strain evidence="6">ATCC 10500 / CBS 375.48 / QM 6759 / NRRL 1006</strain>
    </source>
</reference>
<evidence type="ECO:0000256" key="1">
    <source>
        <dbReference type="ARBA" id="ARBA00010838"/>
    </source>
</evidence>
<comment type="similarity">
    <text evidence="1 4">Belongs to the glycosyl hydrolase 1 family.</text>
</comment>
<dbReference type="Pfam" id="PF00232">
    <property type="entry name" value="Glyco_hydro_1"/>
    <property type="match status" value="1"/>
</dbReference>
<name>B8MM30_TALSN</name>
<dbReference type="Proteomes" id="UP000001745">
    <property type="component" value="Unassembled WGS sequence"/>
</dbReference>
<evidence type="ECO:0000313" key="6">
    <source>
        <dbReference type="Proteomes" id="UP000001745"/>
    </source>
</evidence>
<dbReference type="GO" id="GO:0008422">
    <property type="term" value="F:beta-glucosidase activity"/>
    <property type="evidence" value="ECO:0007669"/>
    <property type="project" value="TreeGrafter"/>
</dbReference>
<keyword evidence="6" id="KW-1185">Reference proteome</keyword>
<dbReference type="OrthoDB" id="65569at2759"/>
<dbReference type="eggNOG" id="KOG0626">
    <property type="taxonomic scope" value="Eukaryota"/>
</dbReference>